<dbReference type="Gene3D" id="3.40.50.980">
    <property type="match status" value="2"/>
</dbReference>
<dbReference type="SUPFAM" id="SSF56801">
    <property type="entry name" value="Acetyl-CoA synthetase-like"/>
    <property type="match status" value="2"/>
</dbReference>
<dbReference type="Gene3D" id="2.30.38.10">
    <property type="entry name" value="Luciferase, Domain 3"/>
    <property type="match status" value="1"/>
</dbReference>
<dbReference type="InterPro" id="IPR025110">
    <property type="entry name" value="AMP-bd_C"/>
</dbReference>
<dbReference type="CDD" id="cd19531">
    <property type="entry name" value="LCL_NRPS-like"/>
    <property type="match status" value="1"/>
</dbReference>
<dbReference type="InterPro" id="IPR010071">
    <property type="entry name" value="AA_adenyl_dom"/>
</dbReference>
<keyword evidence="7" id="KW-0436">Ligase</keyword>
<dbReference type="InterPro" id="IPR042099">
    <property type="entry name" value="ANL_N_sf"/>
</dbReference>
<evidence type="ECO:0000256" key="2">
    <source>
        <dbReference type="ARBA" id="ARBA00005102"/>
    </source>
</evidence>
<feature type="domain" description="Carrier" evidence="9">
    <location>
        <begin position="2002"/>
        <end position="2077"/>
    </location>
</feature>
<gene>
    <name evidence="10" type="ORF">M8542_11140</name>
</gene>
<dbReference type="SUPFAM" id="SSF52777">
    <property type="entry name" value="CoA-dependent acyltransferases"/>
    <property type="match status" value="4"/>
</dbReference>
<dbReference type="Pfam" id="PF00550">
    <property type="entry name" value="PP-binding"/>
    <property type="match status" value="2"/>
</dbReference>
<dbReference type="Proteomes" id="UP001144096">
    <property type="component" value="Unassembled WGS sequence"/>
</dbReference>
<comment type="cofactor">
    <cofactor evidence="1">
        <name>pantetheine 4'-phosphate</name>
        <dbReference type="ChEBI" id="CHEBI:47942"/>
    </cofactor>
</comment>
<evidence type="ECO:0000256" key="7">
    <source>
        <dbReference type="ARBA" id="ARBA00022598"/>
    </source>
</evidence>
<keyword evidence="6" id="KW-0597">Phosphoprotein</keyword>
<keyword evidence="5" id="KW-0596">Phosphopantetheine</keyword>
<dbReference type="CDD" id="cd19535">
    <property type="entry name" value="Cyc_NRPS"/>
    <property type="match status" value="1"/>
</dbReference>
<dbReference type="Gene3D" id="3.30.300.30">
    <property type="match status" value="2"/>
</dbReference>
<dbReference type="CDD" id="cd12114">
    <property type="entry name" value="A_NRPS_TlmIV_like"/>
    <property type="match status" value="1"/>
</dbReference>
<evidence type="ECO:0000313" key="11">
    <source>
        <dbReference type="Proteomes" id="UP001144096"/>
    </source>
</evidence>
<evidence type="ECO:0000256" key="4">
    <source>
        <dbReference type="ARBA" id="ARBA00016743"/>
    </source>
</evidence>
<dbReference type="InterPro" id="IPR029058">
    <property type="entry name" value="AB_hydrolase_fold"/>
</dbReference>
<accession>A0A9X2N9D8</accession>
<comment type="caution">
    <text evidence="10">The sequence shown here is derived from an EMBL/GenBank/DDBJ whole genome shotgun (WGS) entry which is preliminary data.</text>
</comment>
<feature type="domain" description="Carrier" evidence="9">
    <location>
        <begin position="963"/>
        <end position="1038"/>
    </location>
</feature>
<dbReference type="SUPFAM" id="SSF47336">
    <property type="entry name" value="ACP-like"/>
    <property type="match status" value="2"/>
</dbReference>
<dbReference type="GO" id="GO:0043041">
    <property type="term" value="P:amino acid activation for nonribosomal peptide biosynthetic process"/>
    <property type="evidence" value="ECO:0007669"/>
    <property type="project" value="TreeGrafter"/>
</dbReference>
<dbReference type="GO" id="GO:0008610">
    <property type="term" value="P:lipid biosynthetic process"/>
    <property type="evidence" value="ECO:0007669"/>
    <property type="project" value="UniProtKB-ARBA"/>
</dbReference>
<dbReference type="Pfam" id="PF00668">
    <property type="entry name" value="Condensation"/>
    <property type="match status" value="2"/>
</dbReference>
<dbReference type="GO" id="GO:0031177">
    <property type="term" value="F:phosphopantetheine binding"/>
    <property type="evidence" value="ECO:0007669"/>
    <property type="project" value="InterPro"/>
</dbReference>
<dbReference type="InterPro" id="IPR057737">
    <property type="entry name" value="Condensation_MtbB-like"/>
</dbReference>
<reference evidence="10" key="1">
    <citation type="submission" date="2022-06" db="EMBL/GenBank/DDBJ databases">
        <title>Amycolatopsis iheyaensis sp. nov., a new species of the genus Amycolatopsis isolated from soil in Iheya island, Japan.</title>
        <authorList>
            <person name="Ngamcharungchit C."/>
            <person name="Kanto H."/>
            <person name="Take A."/>
            <person name="Intra B."/>
            <person name="Matsumoto A."/>
            <person name="Panbangred W."/>
            <person name="Inahashi Y."/>
        </authorList>
    </citation>
    <scope>NUCLEOTIDE SEQUENCE</scope>
    <source>
        <strain evidence="10">OK19-0408</strain>
    </source>
</reference>
<dbReference type="InterPro" id="IPR006162">
    <property type="entry name" value="Ppantetheine_attach_site"/>
</dbReference>
<evidence type="ECO:0000256" key="6">
    <source>
        <dbReference type="ARBA" id="ARBA00022553"/>
    </source>
</evidence>
<dbReference type="PANTHER" id="PTHR45527">
    <property type="entry name" value="NONRIBOSOMAL PEPTIDE SYNTHETASE"/>
    <property type="match status" value="1"/>
</dbReference>
<evidence type="ECO:0000259" key="9">
    <source>
        <dbReference type="PROSITE" id="PS50075"/>
    </source>
</evidence>
<dbReference type="SMART" id="SM00823">
    <property type="entry name" value="PKS_PP"/>
    <property type="match status" value="2"/>
</dbReference>
<dbReference type="InterPro" id="IPR009081">
    <property type="entry name" value="PP-bd_ACP"/>
</dbReference>
<dbReference type="Gene3D" id="3.40.50.1820">
    <property type="entry name" value="alpha/beta hydrolase"/>
    <property type="match status" value="1"/>
</dbReference>
<dbReference type="RefSeq" id="WP_257919995.1">
    <property type="nucleotide sequence ID" value="NZ_JAMXQV010000004.1"/>
</dbReference>
<sequence length="2087" mass="225399">MPDSMLPLSAGQEALWFLHRYAPDSASYNVVLAVRFRSGLQIPRLADAVADLAERHDLLRSVFVEHEGRPARVVRPPSLVRLEVRSDLARAAAEPFDLGERGPFRAVVCPEESVLLLVTHHIATDFVSQGVLLRDLLDRYTGEDLPDLKATYADFVDNERRVLSSDRVAVLERYWTGECAGAPTIFELPADRPRPLRQSFAGATHVVPLDAGAKLRSLAREEAVSPFTVLLTAFQALLHRCTGQPDFLLACPTMPDLVGALKGVTGYFVNPVPVRARCEPDSTFRGLLRQTHRRVIGAMTHRDYPFPKLVGLLDVPRDPSRAPLAQIAFSMQAAGSSGALLDMHAEGDPDVVREHRGLELSAYPLPQQEGQFDLSLEVVETSSSLRAVFKYRTELFDAATIARLGRSFACLLESVLAEPGRQLSTLDVLDTAAHDELVELGAGASAELSAESAHELIAARVAESPRAVAVTADGVELSYAELDHLAGETAQLLLANGVQAGDRVGVHLRKGPRLAVAVLATLKAGATYLPLDPGLPADRIAFMLADTEARVVLSEPGLADRLSGVPVLEVGQAVPHAAFGAPEPGPVAKDAVFAWERSAPTSNLTLSTPSPGIKITLLPPTVPETAYLIYTSGSTGTPKGVRVGHRGLVNLAEWQREELRAGPGSVVLQFAPIGFDASVWELVMALGSGATLHFPPPEVTPAGAELAAVVADGGVTHLTAPPSVLATIAPADVPSLTHVVAAGEECPAELARTWSEHVAFYNGYGPTETTVCATAHRCRPGEGRPAIGRPLRNTRVYVTDDALRLVPHGAVGELVVSGVGVAGGYLGRPELTAGKFVDDPFGTGKAYRTGDLVRWRPDGTLEFLGRRDRQVKIRGFRVELGEVEALLSAHPDVRHAVATVAGRAIIAHVLPRDPAAPPSGVDEGLPGHLRPSAVHFVTEFPLTPNGKIDRAALSTASAAEPAAPRTAAERELAAILGAELELPEVGVHDDFFALGGHSLLAARLAFRVRERFGAELSLSQILHHPTVAAMAALIDRPAEEAGYPQVIPEPAAAAEPFPLTDVQQAYLLGRGTDFTLGGVSAHGYFELEGDELDPDRLTDAWNTVVRRHPMLRAVFDGTTQRVLPEVPRYEIAVCAPEELAAVRAEMSHQVLPADRWPLFDIRLTRLPGRSRLHLSFDGLVADGASLRQVLREWARAYDDPAAQWTPVGLDFRDYVLAEQRVEETERYRRARDYWQARVPELPAGPDLPVREGTGTPAFERLAVRLDPATWTALRRRAAAEGLSPSNVLLAAYAEVLAAWSRSRHFCVNLTLFNRLPLHEKVPDVVGDFTSLTLLEVDFREPGSFPDKARALQSRLWRDLDHRHYSGIRVQRDWVRAGGEGRRGATMPVVFTSVLDDGAGGWGFERFGELVESTSQTPQVWLDHVVVERDGGVDLVWNVVPELFPDGVLDDMFAAYRAFLGRLAADEGAWAERRTDFRSPADVRDQRAANATGHEWARVPLLHEPFFEVAEREPDRIAVYAADRTLSYGELAERADAVAAALRAGGVAEGEFVAVVLDKSWEQVAAVLGVLRAGAAYLPVNVRLPAARRALLLREAGARAVVTRSANLDLVEELEDTPVVVVVDRAPAAAPPSTTRSGEDLAYVIYTSGSTGKPKGVVIDHRSAVNTLLDVNRRYGITSADTALALSSLSFDLSVYDVFGVLGAGGTLVVPDHEAELDPAHWLQLVAKYQVTVWNSVPALMRLAVQWAELGDPAALASLRVVMLSGDWIPLTLPGEIRACAPEAEVIGMGGATEAAIWSNFHRVGEPLPGWPSVPYGKPLANQTFAVLDEALQPRPAWVPGELFIGGAGLAVGYLDDPELTAKKFIIHPVTGERLYRTGDWGRYRPGGILQFLGREDLQVKVNGNRIELGEIESVLLRHPGVEDAVVTAPVLKGDRRLVAYLVSEMDTVDAEDVRRHLREQLPPYMVPATVVHLDSLPLSANGKVDRARLPVPDAPVAGSGAKPASATERKLAGLWADALGLPEVGTDESFFVLGGDSLIAIRLLARVEEEFGVRLGVREVFETPTVGGLAALIDERPAEDDWVEEEL</sequence>
<dbReference type="GO" id="GO:0016874">
    <property type="term" value="F:ligase activity"/>
    <property type="evidence" value="ECO:0007669"/>
    <property type="project" value="UniProtKB-KW"/>
</dbReference>
<proteinExistence type="inferred from homology"/>
<dbReference type="Gene3D" id="3.40.50.12780">
    <property type="entry name" value="N-terminal domain of ligase-like"/>
    <property type="match status" value="1"/>
</dbReference>
<dbReference type="InterPro" id="IPR023213">
    <property type="entry name" value="CAT-like_dom_sf"/>
</dbReference>
<dbReference type="Pfam" id="PF00501">
    <property type="entry name" value="AMP-binding"/>
    <property type="match status" value="2"/>
</dbReference>
<dbReference type="Pfam" id="PF13193">
    <property type="entry name" value="AMP-binding_C"/>
    <property type="match status" value="2"/>
</dbReference>
<name>A0A9X2N9D8_9PSEU</name>
<protein>
    <recommendedName>
        <fullName evidence="4">Phenyloxazoline synthase MbtB</fullName>
    </recommendedName>
    <alternativeName>
        <fullName evidence="8">Mycobactin synthetase protein B</fullName>
    </alternativeName>
</protein>
<dbReference type="NCBIfam" id="TIGR01733">
    <property type="entry name" value="AA-adenyl-dom"/>
    <property type="match status" value="2"/>
</dbReference>
<dbReference type="PROSITE" id="PS00012">
    <property type="entry name" value="PHOSPHOPANTETHEINE"/>
    <property type="match status" value="1"/>
</dbReference>
<organism evidence="10 11">
    <name type="scientific">Amycolatopsis iheyensis</name>
    <dbReference type="NCBI Taxonomy" id="2945988"/>
    <lineage>
        <taxon>Bacteria</taxon>
        <taxon>Bacillati</taxon>
        <taxon>Actinomycetota</taxon>
        <taxon>Actinomycetes</taxon>
        <taxon>Pseudonocardiales</taxon>
        <taxon>Pseudonocardiaceae</taxon>
        <taxon>Amycolatopsis</taxon>
    </lineage>
</organism>
<dbReference type="InterPro" id="IPR000873">
    <property type="entry name" value="AMP-dep_synth/lig_dom"/>
</dbReference>
<dbReference type="FunFam" id="3.40.50.980:FF:000001">
    <property type="entry name" value="Non-ribosomal peptide synthetase"/>
    <property type="match status" value="1"/>
</dbReference>
<dbReference type="InterPro" id="IPR036736">
    <property type="entry name" value="ACP-like_sf"/>
</dbReference>
<dbReference type="PANTHER" id="PTHR45527:SF1">
    <property type="entry name" value="FATTY ACID SYNTHASE"/>
    <property type="match status" value="1"/>
</dbReference>
<dbReference type="InterPro" id="IPR020459">
    <property type="entry name" value="AMP-binding"/>
</dbReference>
<dbReference type="Gene3D" id="3.30.559.10">
    <property type="entry name" value="Chloramphenicol acetyltransferase-like domain"/>
    <property type="match status" value="2"/>
</dbReference>
<dbReference type="CDD" id="cd05930">
    <property type="entry name" value="A_NRPS"/>
    <property type="match status" value="1"/>
</dbReference>
<dbReference type="GO" id="GO:0005737">
    <property type="term" value="C:cytoplasm"/>
    <property type="evidence" value="ECO:0007669"/>
    <property type="project" value="TreeGrafter"/>
</dbReference>
<dbReference type="InterPro" id="IPR045851">
    <property type="entry name" value="AMP-bd_C_sf"/>
</dbReference>
<evidence type="ECO:0000256" key="5">
    <source>
        <dbReference type="ARBA" id="ARBA00022450"/>
    </source>
</evidence>
<dbReference type="FunFam" id="1.10.1200.10:FF:000016">
    <property type="entry name" value="Non-ribosomal peptide synthase"/>
    <property type="match status" value="2"/>
</dbReference>
<dbReference type="GO" id="GO:0072330">
    <property type="term" value="P:monocarboxylic acid biosynthetic process"/>
    <property type="evidence" value="ECO:0007669"/>
    <property type="project" value="UniProtKB-ARBA"/>
</dbReference>
<keyword evidence="11" id="KW-1185">Reference proteome</keyword>
<dbReference type="InterPro" id="IPR001242">
    <property type="entry name" value="Condensation_dom"/>
</dbReference>
<dbReference type="FunFam" id="3.40.50.12780:FF:000012">
    <property type="entry name" value="Non-ribosomal peptide synthetase"/>
    <property type="match status" value="1"/>
</dbReference>
<dbReference type="FunFam" id="3.30.559.10:FF:000023">
    <property type="entry name" value="Non-ribosomal peptide synthetase"/>
    <property type="match status" value="1"/>
</dbReference>
<evidence type="ECO:0000313" key="10">
    <source>
        <dbReference type="EMBL" id="MCR6483373.1"/>
    </source>
</evidence>
<dbReference type="FunFam" id="3.30.559.30:FF:000006">
    <property type="entry name" value="Yersiniabactin polyketide/non-ribosomal peptide synthetase"/>
    <property type="match status" value="1"/>
</dbReference>
<dbReference type="EMBL" id="JAMXQV010000004">
    <property type="protein sequence ID" value="MCR6483373.1"/>
    <property type="molecule type" value="Genomic_DNA"/>
</dbReference>
<dbReference type="PROSITE" id="PS50075">
    <property type="entry name" value="CARRIER"/>
    <property type="match status" value="2"/>
</dbReference>
<dbReference type="InterPro" id="IPR020845">
    <property type="entry name" value="AMP-binding_CS"/>
</dbReference>
<comment type="pathway">
    <text evidence="2">Siderophore biosynthesis; mycobactin biosynthesis.</text>
</comment>
<dbReference type="Gene3D" id="3.30.559.30">
    <property type="entry name" value="Nonribosomal peptide synthetase, condensation domain"/>
    <property type="match status" value="2"/>
</dbReference>
<dbReference type="PRINTS" id="PR00154">
    <property type="entry name" value="AMPBINDING"/>
</dbReference>
<dbReference type="GO" id="GO:0044550">
    <property type="term" value="P:secondary metabolite biosynthetic process"/>
    <property type="evidence" value="ECO:0007669"/>
    <property type="project" value="UniProtKB-ARBA"/>
</dbReference>
<dbReference type="InterPro" id="IPR020806">
    <property type="entry name" value="PKS_PP-bd"/>
</dbReference>
<comment type="similarity">
    <text evidence="3">Belongs to the ATP-dependent AMP-binding enzyme family. MbtB subfamily.</text>
</comment>
<evidence type="ECO:0000256" key="1">
    <source>
        <dbReference type="ARBA" id="ARBA00001957"/>
    </source>
</evidence>
<dbReference type="FunFam" id="3.30.300.30:FF:000010">
    <property type="entry name" value="Enterobactin synthetase component F"/>
    <property type="match status" value="1"/>
</dbReference>
<dbReference type="PROSITE" id="PS00455">
    <property type="entry name" value="AMP_BINDING"/>
    <property type="match status" value="2"/>
</dbReference>
<evidence type="ECO:0000256" key="3">
    <source>
        <dbReference type="ARBA" id="ARBA00007380"/>
    </source>
</evidence>
<dbReference type="Gene3D" id="1.10.1200.10">
    <property type="entry name" value="ACP-like"/>
    <property type="match status" value="1"/>
</dbReference>
<evidence type="ECO:0000256" key="8">
    <source>
        <dbReference type="ARBA" id="ARBA00033440"/>
    </source>
</evidence>